<dbReference type="Pfam" id="PF13650">
    <property type="entry name" value="Asp_protease_2"/>
    <property type="match status" value="1"/>
</dbReference>
<dbReference type="GO" id="GO:0003723">
    <property type="term" value="F:RNA binding"/>
    <property type="evidence" value="ECO:0007669"/>
    <property type="project" value="UniProtKB-KW"/>
</dbReference>
<feature type="compositionally biased region" description="Basic and acidic residues" evidence="16">
    <location>
        <begin position="544"/>
        <end position="563"/>
    </location>
</feature>
<feature type="domain" description="CCHC-type" evidence="17">
    <location>
        <begin position="3556"/>
        <end position="3571"/>
    </location>
</feature>
<dbReference type="FunFam" id="3.30.70.270:FF:000026">
    <property type="entry name" value="Transposon Ty3-G Gag-Pol polyprotein"/>
    <property type="match status" value="1"/>
</dbReference>
<feature type="compositionally biased region" description="Basic and acidic residues" evidence="16">
    <location>
        <begin position="3170"/>
        <end position="3181"/>
    </location>
</feature>
<keyword evidence="14" id="KW-0479">Metal-binding</keyword>
<feature type="coiled-coil region" evidence="15">
    <location>
        <begin position="176"/>
        <end position="206"/>
    </location>
</feature>
<dbReference type="GO" id="GO:0003964">
    <property type="term" value="F:RNA-directed DNA polymerase activity"/>
    <property type="evidence" value="ECO:0007669"/>
    <property type="project" value="UniProtKB-KW"/>
</dbReference>
<evidence type="ECO:0000256" key="15">
    <source>
        <dbReference type="SAM" id="Coils"/>
    </source>
</evidence>
<feature type="region of interest" description="Disordered" evidence="16">
    <location>
        <begin position="1243"/>
        <end position="1264"/>
    </location>
</feature>
<evidence type="ECO:0000256" key="8">
    <source>
        <dbReference type="ARBA" id="ARBA00022842"/>
    </source>
</evidence>
<dbReference type="PANTHER" id="PTHR37984:SF5">
    <property type="entry name" value="PROTEIN NYNRIN-LIKE"/>
    <property type="match status" value="1"/>
</dbReference>
<feature type="compositionally biased region" description="Basic and acidic residues" evidence="16">
    <location>
        <begin position="3467"/>
        <end position="3478"/>
    </location>
</feature>
<keyword evidence="10" id="KW-0229">DNA integration</keyword>
<feature type="region of interest" description="Disordered" evidence="16">
    <location>
        <begin position="2986"/>
        <end position="3157"/>
    </location>
</feature>
<dbReference type="InterPro" id="IPR041577">
    <property type="entry name" value="RT_RNaseH_2"/>
</dbReference>
<evidence type="ECO:0000256" key="13">
    <source>
        <dbReference type="ARBA" id="ARBA00023268"/>
    </source>
</evidence>
<feature type="region of interest" description="Disordered" evidence="16">
    <location>
        <begin position="2106"/>
        <end position="2215"/>
    </location>
</feature>
<evidence type="ECO:0000313" key="20">
    <source>
        <dbReference type="EMBL" id="GBG59559.1"/>
    </source>
</evidence>
<feature type="compositionally biased region" description="Polar residues" evidence="16">
    <location>
        <begin position="2142"/>
        <end position="2153"/>
    </location>
</feature>
<dbReference type="InterPro" id="IPR001584">
    <property type="entry name" value="Integrase_cat-core"/>
</dbReference>
<evidence type="ECO:0000256" key="5">
    <source>
        <dbReference type="ARBA" id="ARBA00022750"/>
    </source>
</evidence>
<dbReference type="SUPFAM" id="SSF57756">
    <property type="entry name" value="Retrovirus zinc finger-like domains"/>
    <property type="match status" value="1"/>
</dbReference>
<keyword evidence="9" id="KW-0694">RNA-binding</keyword>
<dbReference type="InterPro" id="IPR001878">
    <property type="entry name" value="Znf_CCHC"/>
</dbReference>
<dbReference type="Pfam" id="PF17919">
    <property type="entry name" value="RT_RNaseH_2"/>
    <property type="match status" value="1"/>
</dbReference>
<feature type="region of interest" description="Disordered" evidence="16">
    <location>
        <begin position="3459"/>
        <end position="3549"/>
    </location>
</feature>
<dbReference type="GO" id="GO:0006508">
    <property type="term" value="P:proteolysis"/>
    <property type="evidence" value="ECO:0007669"/>
    <property type="project" value="UniProtKB-KW"/>
</dbReference>
<keyword evidence="1" id="KW-0645">Protease</keyword>
<keyword evidence="2" id="KW-0808">Transferase</keyword>
<evidence type="ECO:0000256" key="3">
    <source>
        <dbReference type="ARBA" id="ARBA00022695"/>
    </source>
</evidence>
<evidence type="ECO:0000256" key="10">
    <source>
        <dbReference type="ARBA" id="ARBA00022908"/>
    </source>
</evidence>
<sequence>MVDTSSGKSTAPSEVEQAWIATLLRERKEKEFLKQAKLKAIAEEQAAKKKKLEEEMLRFQKETMMMLEREEEEKRKAAEEEAAAEEEKEEEEEPRERRRGEERGEASGTKGEDAWVEKKITEWVANLSLGEDEEAQLYVPQEEREAFARELEAIDDPLERQTTEDEKKLEWKLRMMREKKRRREEANRVAKELERVQACRQEVEAQAEVPAKLDKILGYLEVLSKASIEEHLAVKGQDVTLHAIRSGFREFARDMVTHVGSEVKRLKEGVDKFCTDAIESAKVVATAEATKRQRKKPVKLKFPDAYSGKKDDSFDNWEAGINTYVYLQHIAPEEQVLVAFHALKDEAASFARSLARGADCEHNMIAYLRLTPLSTFLKLLRERFADVTRGVRASDKLQTIHSRQWRSAKALKAVMDDLVAVLDHGVTETQLVQLFYRAMSEPLRGHFFDKTQQPNITYDALSREVVLFEAKSMPVSTFWHKDLDKGKKWKGRTISGQVRAKDHLLLTLDEGGTDEVPYSEIEWGLEEEDSSMGQGRSMQLSRLEGGRKVEEETRAKGARPWEAEDRAHRGEVKTTRLYLVSGVDNSLAHCCLSVPAFARLVRKKQLEDQVFVVYVRLVTEPKEEDSSMDPAIAKLLEEFKDLTEPSTGVVSRPIQHRIEIEPGSRTPKGAVYRMSPRELEELRKQLDELLEKGWIRPSSSPFGAPVLFVPKKEGELRMCIDYRGLNAITIKNVEPLPRIDDLLDRVQGCRYFSKIDLKSGYHQIEVHPDDQYKTAFGTRYGHYEFIVMLFELTNAPATFQRCMNDLFRPWLDRFVVVYLDDILVFSRTLQEHQGHLRQVLEKLREDNFKINAKKCEWAKTQVLYLGHVLDEDGIKPEDSKIAAIRDWPTLRTLTELRSFLGLANYYRKFVRNFSTIVAPLRRLLKKEAIWQWYKDCTSALKKLKRALIEYLVLKVADPSLSFVVTTDASQYGIGAVLQQDDDNGYRPVEFMSARMPSEKVATSTYERELYSLRQALEHWKHYLGGTSSPKNDGLHKDAWTKGKWATTCPRLNHDIMRQRCSRSLKGEILGPQGERVNWNSPGGMRRVVIILNNLDIATVEAEPVADIVWDQPRGRGPQANFILEGNGQDRVNITTRRAGAKKKLIRDTVMEEVAETSADQGETDAEGPEKVYGKAREEEPVDKAVAAKKKFRYQIPILTVPEVDGTLSKLLGIMVSVSFQTMLQASPRLLKSLRQLLTRRRVEMEEAPEPHEQETEEAETPQGVSNLQRIPGDLEDLEKAFADIRLSLPDREEGEVMRAPPGTKLSFHALPVGKLKIQIGTHHTYALVDGAAKITLIRRDFATITGCTVNKEVTGVSGELAGRFPLQASQHPAPRLGGSKADPDRSFFRRTIPEGSVRKYKPVGKKAKPVSILVETSREEAMEKEEEILRIIRERRAAEGHRIPDEIADTMKIGVEGFLTAEETRLIRRACQKFLLAFAFNDHQKDRLDAKLIYPVRIHTVEHECWNDKGPAYEFGIAAEVTELLRAKIDSFVAEPTASSYANRWFVFRKPNKSLRWIQDLQKLNAVTIRDAGSLLQADLLAESHAGRSIYSLIDLYSGYDQLPLDARDRPYTAMHTPVGQLQMQVTPMGFTNAVAEAQRRMLTVAGDMFPEKCEPYIDDNPIKGAQDKDETEVQPGIWKKGVPHVSSSPLDLPGYWGRGTSSTLTSGKGVADWVEDFYLRHPFVRRFKADNGTKFVNHQVLSRLKTLCVPIKIIEPYHPEANAPVERGHRTLKNTIAKLAAEDLGNWPRYLKQAVFSENMTPKRTTGCIPAELWYEREIDFPVEALVPTWNRLDDNPHMSTEELIVARRQQVVRNEEALEDVVRRVMDSRMKDKAKWDQVKNIRKEPLQVGEKVLVRNSTLESTWSGQLGKRCKGPYRVAKQIRTRFSLIPWESSSVITDNRREDEKSGLISSTMDGNIYDQFGEFIDRRLEGVRAETQRRAAAGPPPPATFRLWQEKKGPSMGIEEFRLWQEKEEPPIGVEEVGSDEEVTQGPRGGSKREEPIIVESDDEDEERRVEPPSVLLRKMKDLLDKVGRYQQKLVGLCEEVREWKSSIPKVFLYDFGPESAPRRPGVNVVGSGPQLGVMGRPLTPQARLAQAARTRSQAKASASQEPPRREPKPGKRKEAVEVEDDDDEEEEDERLRREEDQREEQRARRKGTREEAESVMRDRPPKKKKYAVRLEEGFYVEIVIDRLLEGHNDLMTLKEILASAPRLRDELKGRLSQCLVPNVHLGTILPKEAEWAESGAKMDWKCVACGTVDLVVKGSKCAAMVDTGAEMNIIREADAIRFGLDIDQSDCGILHGASCKAVFCGTASNVLIEVGKVKARACFFIMPDVDHGILLGRGRLKQGCQRWYKTIDKKCRPVPVLVTEDEEAYYERERGLIRRTRESALAGPCRINEGNEGKLIIGEPDFLLPQERTLMVELMKRRHHAYAFSDEERGRLNVDKIPMIRIHTVPHEPWNMRGARYPNPDEEKKVVDYLDDKIRTHVADYSSGPYASPWFCFIKPNGTLRWVQDLQRLNAVTVRDVGGLPNASALSESCAGRPIISLIDLYSGYDQFPGYPPDRPATAMHTLRGLIHMNVAPQGWTNSVAMVQRAMIRAMQSVSPHITQPYIDDLAVKGPTVKESDKVLPGVRRFVWKHIQDLEKVLSLLEEHNLTASGAKSRHCMREATILGFVCSEKGRRPDVKKTDKITEWTEGEAVENTPPVDGFLDQEEDVRLHINKWSPRVPSCVGYPIWQAPNGYERRAEIVLKPFEEEDPWGGLTLRRQPCQEEGRGHGRLRGRWGHQEGMTPYERHGPRHRESTPVYDDGDIELFLDSLWEHARRMGSTVAQAIERLRGVGRFEEPITRIRKEATTRPEVEMRMQELQPSPVGPDGRPIRLEIGNEADFIPAFEWFMQGQGTPRDDWARTLPLWTRKAERPLARQIIDIAWDWESCRAHLREAFRRPQSPQPRVERRQSSRRQRDPEPSEARPSRGGRKALTRREEEPEPEDEERGAYPECGLGPVEFHRFTEGGLRRPPVRTQEEAPASEGPLRELEAHLDVSRWETSPRGKEVIEVGEDTPPQTPGVGLRLGDAPGSTRQAGERLQREEAPLPPSEKAPSPERRAERKREAAAVRREALVMIDRHLAAHALEHPDLEEPTPAEPHQEPCQPEKEVEAEIPKRVDLRTRERAPAGETTEEKRARRSRRIEEIWQERQRLEAAGALPEQQQERQRLEAAGALPGQPPSEPAKAPEIPEMWRDFWEQRGEELPSPIRAGFGIAKKAEERLDRKIKFLAKTIGKRSGGEEDKGRRLWSTPGGYGGGNPGTQGIGGQSGGYHQESEAAILGKVEPRQESPMGRVILGPEEARARREAEREAFEFRAPTELATLPIAAADPVIPLAVEEGVPPPSSEPAQGSAEGSMNMLLEAVHTMQEEASLFSPEQRIEEPLEREMGIETEGVIEGGPQRLGTPEYGPEGIEDRPGPSTQEVETGEEPLDMPQSHELSMEASEAPSSPGSQRGKKRSRKWFDTSCFFCTKEGHRALQCPKFLKDKAEGKVTEEGGRMYDRQGRVVERSADGGRAQLYRQNQKEMSE</sequence>
<evidence type="ECO:0000256" key="12">
    <source>
        <dbReference type="ARBA" id="ARBA00023125"/>
    </source>
</evidence>
<feature type="region of interest" description="Disordered" evidence="16">
    <location>
        <begin position="2815"/>
        <end position="2848"/>
    </location>
</feature>
<evidence type="ECO:0000256" key="16">
    <source>
        <dbReference type="SAM" id="MobiDB-lite"/>
    </source>
</evidence>
<dbReference type="InterPro" id="IPR000477">
    <property type="entry name" value="RT_dom"/>
</dbReference>
<protein>
    <recommendedName>
        <fullName evidence="22">Reverse transcriptase</fullName>
    </recommendedName>
</protein>
<keyword evidence="13" id="KW-0511">Multifunctional enzyme</keyword>
<evidence type="ECO:0000256" key="9">
    <source>
        <dbReference type="ARBA" id="ARBA00022884"/>
    </source>
</evidence>
<evidence type="ECO:0000313" key="21">
    <source>
        <dbReference type="Proteomes" id="UP000265515"/>
    </source>
</evidence>
<dbReference type="InterPro" id="IPR043502">
    <property type="entry name" value="DNA/RNA_pol_sf"/>
</dbReference>
<evidence type="ECO:0000256" key="11">
    <source>
        <dbReference type="ARBA" id="ARBA00022918"/>
    </source>
</evidence>
<evidence type="ECO:0000256" key="2">
    <source>
        <dbReference type="ARBA" id="ARBA00022679"/>
    </source>
</evidence>
<dbReference type="PROSITE" id="PS00141">
    <property type="entry name" value="ASP_PROTEASE"/>
    <property type="match status" value="1"/>
</dbReference>
<feature type="region of interest" description="Disordered" evidence="16">
    <location>
        <begin position="3325"/>
        <end position="3392"/>
    </location>
</feature>
<evidence type="ECO:0000259" key="17">
    <source>
        <dbReference type="PROSITE" id="PS50158"/>
    </source>
</evidence>
<keyword evidence="3" id="KW-0548">Nucleotidyltransferase</keyword>
<feature type="region of interest" description="Disordered" evidence="16">
    <location>
        <begin position="64"/>
        <end position="114"/>
    </location>
</feature>
<dbReference type="CDD" id="cd00303">
    <property type="entry name" value="retropepsin_like"/>
    <property type="match status" value="1"/>
</dbReference>
<reference evidence="20 21" key="1">
    <citation type="journal article" date="2018" name="Cell">
        <title>The Chara Genome: Secondary Complexity and Implications for Plant Terrestrialization.</title>
        <authorList>
            <person name="Nishiyama T."/>
            <person name="Sakayama H."/>
            <person name="Vries J.D."/>
            <person name="Buschmann H."/>
            <person name="Saint-Marcoux D."/>
            <person name="Ullrich K.K."/>
            <person name="Haas F.B."/>
            <person name="Vanderstraeten L."/>
            <person name="Becker D."/>
            <person name="Lang D."/>
            <person name="Vosolsobe S."/>
            <person name="Rombauts S."/>
            <person name="Wilhelmsson P.K.I."/>
            <person name="Janitza P."/>
            <person name="Kern R."/>
            <person name="Heyl A."/>
            <person name="Rumpler F."/>
            <person name="Villalobos L.I.A.C."/>
            <person name="Clay J.M."/>
            <person name="Skokan R."/>
            <person name="Toyoda A."/>
            <person name="Suzuki Y."/>
            <person name="Kagoshima H."/>
            <person name="Schijlen E."/>
            <person name="Tajeshwar N."/>
            <person name="Catarino B."/>
            <person name="Hetherington A.J."/>
            <person name="Saltykova A."/>
            <person name="Bonnot C."/>
            <person name="Breuninger H."/>
            <person name="Symeonidi A."/>
            <person name="Radhakrishnan G.V."/>
            <person name="Van Nieuwerburgh F."/>
            <person name="Deforce D."/>
            <person name="Chang C."/>
            <person name="Karol K.G."/>
            <person name="Hedrich R."/>
            <person name="Ulvskov P."/>
            <person name="Glockner G."/>
            <person name="Delwiche C.F."/>
            <person name="Petrasek J."/>
            <person name="Van de Peer Y."/>
            <person name="Friml J."/>
            <person name="Beilby M."/>
            <person name="Dolan L."/>
            <person name="Kohara Y."/>
            <person name="Sugano S."/>
            <person name="Fujiyama A."/>
            <person name="Delaux P.-M."/>
            <person name="Quint M."/>
            <person name="TheiBen G."/>
            <person name="Hagemann M."/>
            <person name="Harholt J."/>
            <person name="Dunand C."/>
            <person name="Zachgo S."/>
            <person name="Langdale J."/>
            <person name="Maumus F."/>
            <person name="Straeten D.V.D."/>
            <person name="Gould S.B."/>
            <person name="Rensing S.A."/>
        </authorList>
    </citation>
    <scope>NUCLEOTIDE SEQUENCE [LARGE SCALE GENOMIC DNA]</scope>
    <source>
        <strain evidence="20 21">S276</strain>
    </source>
</reference>
<dbReference type="EMBL" id="BFEA01000005">
    <property type="protein sequence ID" value="GBG59559.1"/>
    <property type="molecule type" value="Genomic_DNA"/>
</dbReference>
<keyword evidence="5" id="KW-0064">Aspartyl protease</keyword>
<keyword evidence="12" id="KW-0238">DNA-binding</keyword>
<evidence type="ECO:0008006" key="22">
    <source>
        <dbReference type="Google" id="ProtNLM"/>
    </source>
</evidence>
<feature type="compositionally biased region" description="Basic and acidic residues" evidence="16">
    <location>
        <begin position="2836"/>
        <end position="2846"/>
    </location>
</feature>
<feature type="compositionally biased region" description="Basic and acidic residues" evidence="16">
    <location>
        <begin position="3144"/>
        <end position="3157"/>
    </location>
</feature>
<feature type="compositionally biased region" description="Basic and acidic residues" evidence="16">
    <location>
        <begin position="3126"/>
        <end position="3135"/>
    </location>
</feature>
<feature type="compositionally biased region" description="Basic and acidic residues" evidence="16">
    <location>
        <begin position="2996"/>
        <end position="3016"/>
    </location>
</feature>
<dbReference type="PANTHER" id="PTHR37984">
    <property type="entry name" value="PROTEIN CBG26694"/>
    <property type="match status" value="1"/>
</dbReference>
<evidence type="ECO:0000256" key="6">
    <source>
        <dbReference type="ARBA" id="ARBA00022759"/>
    </source>
</evidence>
<dbReference type="GO" id="GO:0004519">
    <property type="term" value="F:endonuclease activity"/>
    <property type="evidence" value="ECO:0007669"/>
    <property type="project" value="UniProtKB-KW"/>
</dbReference>
<dbReference type="Proteomes" id="UP000265515">
    <property type="component" value="Unassembled WGS sequence"/>
</dbReference>
<feature type="region of interest" description="Disordered" evidence="16">
    <location>
        <begin position="532"/>
        <end position="563"/>
    </location>
</feature>
<keyword evidence="14" id="KW-0862">Zinc</keyword>
<feature type="compositionally biased region" description="Basic and acidic residues" evidence="16">
    <location>
        <begin position="3050"/>
        <end position="3059"/>
    </location>
</feature>
<feature type="domain" description="Reverse transcriptase" evidence="18">
    <location>
        <begin position="690"/>
        <end position="869"/>
    </location>
</feature>
<keyword evidence="8" id="KW-0460">Magnesium</keyword>
<dbReference type="SUPFAM" id="SSF56672">
    <property type="entry name" value="DNA/RNA polymerases"/>
    <property type="match status" value="3"/>
</dbReference>
<feature type="region of interest" description="Disordered" evidence="16">
    <location>
        <begin position="2020"/>
        <end position="2059"/>
    </location>
</feature>
<dbReference type="Gramene" id="GBG59559">
    <property type="protein sequence ID" value="GBG59559"/>
    <property type="gene ID" value="CBR_g49819"/>
</dbReference>
<proteinExistence type="predicted"/>
<keyword evidence="21" id="KW-1185">Reference proteome</keyword>
<dbReference type="InterPro" id="IPR043128">
    <property type="entry name" value="Rev_trsase/Diguanyl_cyclase"/>
</dbReference>
<keyword evidence="7" id="KW-0378">Hydrolase</keyword>
<keyword evidence="11" id="KW-0695">RNA-directed DNA polymerase</keyword>
<feature type="region of interest" description="Disordered" evidence="16">
    <location>
        <begin position="3426"/>
        <end position="3446"/>
    </location>
</feature>
<dbReference type="SUPFAM" id="SSF50630">
    <property type="entry name" value="Acid proteases"/>
    <property type="match status" value="1"/>
</dbReference>
<feature type="compositionally biased region" description="Basic and acidic residues" evidence="16">
    <location>
        <begin position="3189"/>
        <end position="3230"/>
    </location>
</feature>
<dbReference type="GO" id="GO:0003677">
    <property type="term" value="F:DNA binding"/>
    <property type="evidence" value="ECO:0007669"/>
    <property type="project" value="UniProtKB-KW"/>
</dbReference>
<feature type="compositionally biased region" description="Basic and acidic residues" evidence="16">
    <location>
        <begin position="2182"/>
        <end position="2212"/>
    </location>
</feature>
<evidence type="ECO:0000256" key="1">
    <source>
        <dbReference type="ARBA" id="ARBA00022670"/>
    </source>
</evidence>
<dbReference type="Gene3D" id="3.10.10.10">
    <property type="entry name" value="HIV Type 1 Reverse Transcriptase, subunit A, domain 1"/>
    <property type="match status" value="3"/>
</dbReference>
<feature type="compositionally biased region" description="Basic and acidic residues" evidence="16">
    <location>
        <begin position="3076"/>
        <end position="3099"/>
    </location>
</feature>
<comment type="caution">
    <text evidence="20">The sequence shown here is derived from an EMBL/GenBank/DDBJ whole genome shotgun (WGS) entry which is preliminary data.</text>
</comment>
<evidence type="ECO:0000259" key="19">
    <source>
        <dbReference type="PROSITE" id="PS50994"/>
    </source>
</evidence>
<name>A0A388JP17_CHABU</name>
<feature type="compositionally biased region" description="Acidic residues" evidence="16">
    <location>
        <begin position="80"/>
        <end position="93"/>
    </location>
</feature>
<dbReference type="InterPro" id="IPR036875">
    <property type="entry name" value="Znf_CCHC_sf"/>
</dbReference>
<dbReference type="InterPro" id="IPR012337">
    <property type="entry name" value="RNaseH-like_sf"/>
</dbReference>
<dbReference type="GO" id="GO:0015074">
    <property type="term" value="P:DNA integration"/>
    <property type="evidence" value="ECO:0007669"/>
    <property type="project" value="UniProtKB-KW"/>
</dbReference>
<keyword evidence="4" id="KW-0540">Nuclease</keyword>
<feature type="compositionally biased region" description="Gly residues" evidence="16">
    <location>
        <begin position="3342"/>
        <end position="3359"/>
    </location>
</feature>
<feature type="domain" description="Integrase catalytic" evidence="19">
    <location>
        <begin position="1658"/>
        <end position="1819"/>
    </location>
</feature>
<dbReference type="Gene3D" id="3.30.70.270">
    <property type="match status" value="3"/>
</dbReference>
<dbReference type="InterPro" id="IPR001969">
    <property type="entry name" value="Aspartic_peptidase_AS"/>
</dbReference>
<organism evidence="20 21">
    <name type="scientific">Chara braunii</name>
    <name type="common">Braun's stonewort</name>
    <dbReference type="NCBI Taxonomy" id="69332"/>
    <lineage>
        <taxon>Eukaryota</taxon>
        <taxon>Viridiplantae</taxon>
        <taxon>Streptophyta</taxon>
        <taxon>Charophyceae</taxon>
        <taxon>Charales</taxon>
        <taxon>Characeae</taxon>
        <taxon>Chara</taxon>
    </lineage>
</organism>
<feature type="compositionally biased region" description="Basic and acidic residues" evidence="16">
    <location>
        <begin position="94"/>
        <end position="114"/>
    </location>
</feature>
<feature type="compositionally biased region" description="Basic and acidic residues" evidence="16">
    <location>
        <begin position="1243"/>
        <end position="1253"/>
    </location>
</feature>
<dbReference type="PROSITE" id="PS50158">
    <property type="entry name" value="ZF_CCHC"/>
    <property type="match status" value="1"/>
</dbReference>
<dbReference type="CDD" id="cd01647">
    <property type="entry name" value="RT_LTR"/>
    <property type="match status" value="3"/>
</dbReference>
<accession>A0A388JP17</accession>
<keyword evidence="14" id="KW-0863">Zinc-finger</keyword>
<dbReference type="Pfam" id="PF00078">
    <property type="entry name" value="RVT_1"/>
    <property type="match status" value="3"/>
</dbReference>
<dbReference type="SUPFAM" id="SSF53098">
    <property type="entry name" value="Ribonuclease H-like"/>
    <property type="match status" value="1"/>
</dbReference>
<dbReference type="PROSITE" id="PS50994">
    <property type="entry name" value="INTEGRASE"/>
    <property type="match status" value="1"/>
</dbReference>
<evidence type="ECO:0000256" key="4">
    <source>
        <dbReference type="ARBA" id="ARBA00022722"/>
    </source>
</evidence>
<dbReference type="Gene3D" id="3.30.420.10">
    <property type="entry name" value="Ribonuclease H-like superfamily/Ribonuclease H"/>
    <property type="match status" value="1"/>
</dbReference>
<feature type="compositionally biased region" description="Acidic residues" evidence="16">
    <location>
        <begin position="2170"/>
        <end position="2181"/>
    </location>
</feature>
<dbReference type="GO" id="GO:0004190">
    <property type="term" value="F:aspartic-type endopeptidase activity"/>
    <property type="evidence" value="ECO:0007669"/>
    <property type="project" value="UniProtKB-KW"/>
</dbReference>
<evidence type="ECO:0000256" key="14">
    <source>
        <dbReference type="PROSITE-ProRule" id="PRU00047"/>
    </source>
</evidence>
<evidence type="ECO:0000256" key="7">
    <source>
        <dbReference type="ARBA" id="ARBA00022801"/>
    </source>
</evidence>
<feature type="region of interest" description="Disordered" evidence="16">
    <location>
        <begin position="3170"/>
        <end position="3230"/>
    </location>
</feature>
<keyword evidence="6" id="KW-0255">Endonuclease</keyword>
<dbReference type="GO" id="GO:0008270">
    <property type="term" value="F:zinc ion binding"/>
    <property type="evidence" value="ECO:0007669"/>
    <property type="project" value="UniProtKB-KW"/>
</dbReference>
<gene>
    <name evidence="20" type="ORF">CBR_g49819</name>
</gene>
<evidence type="ECO:0000259" key="18">
    <source>
        <dbReference type="PROSITE" id="PS50878"/>
    </source>
</evidence>
<dbReference type="InterPro" id="IPR021109">
    <property type="entry name" value="Peptidase_aspartic_dom_sf"/>
</dbReference>
<dbReference type="Gene3D" id="2.40.70.10">
    <property type="entry name" value="Acid Proteases"/>
    <property type="match status" value="1"/>
</dbReference>
<feature type="compositionally biased region" description="Basic and acidic residues" evidence="16">
    <location>
        <begin position="2155"/>
        <end position="2169"/>
    </location>
</feature>
<dbReference type="PROSITE" id="PS50878">
    <property type="entry name" value="RT_POL"/>
    <property type="match status" value="1"/>
</dbReference>
<keyword evidence="15" id="KW-0175">Coiled coil</keyword>
<dbReference type="InterPro" id="IPR036397">
    <property type="entry name" value="RNaseH_sf"/>
</dbReference>
<feature type="region of interest" description="Disordered" evidence="16">
    <location>
        <begin position="3244"/>
        <end position="3284"/>
    </location>
</feature>
<dbReference type="InterPro" id="IPR050951">
    <property type="entry name" value="Retrovirus_Pol_polyprotein"/>
</dbReference>